<evidence type="ECO:0000313" key="4">
    <source>
        <dbReference type="EMBL" id="CAL6063068.1"/>
    </source>
</evidence>
<protein>
    <submittedName>
        <fullName evidence="4">Hypothetical_protein</fullName>
    </submittedName>
</protein>
<dbReference type="EMBL" id="CATOUU010000938">
    <property type="protein sequence ID" value="CAI9961272.1"/>
    <property type="molecule type" value="Genomic_DNA"/>
</dbReference>
<dbReference type="EMBL" id="CAXDID020000243">
    <property type="protein sequence ID" value="CAL6063069.1"/>
    <property type="molecule type" value="Genomic_DNA"/>
</dbReference>
<dbReference type="EMBL" id="CATOUU010000938">
    <property type="protein sequence ID" value="CAI9961274.1"/>
    <property type="molecule type" value="Genomic_DNA"/>
</dbReference>
<organism evidence="2">
    <name type="scientific">Hexamita inflata</name>
    <dbReference type="NCBI Taxonomy" id="28002"/>
    <lineage>
        <taxon>Eukaryota</taxon>
        <taxon>Metamonada</taxon>
        <taxon>Diplomonadida</taxon>
        <taxon>Hexamitidae</taxon>
        <taxon>Hexamitinae</taxon>
        <taxon>Hexamita</taxon>
    </lineage>
</organism>
<accession>A0AA86VAM3</accession>
<dbReference type="AlphaFoldDB" id="A0AA86VAM3"/>
<evidence type="ECO:0000313" key="6">
    <source>
        <dbReference type="EMBL" id="CAL6063070.1"/>
    </source>
</evidence>
<reference evidence="2" key="1">
    <citation type="submission" date="2023-06" db="EMBL/GenBank/DDBJ databases">
        <authorList>
            <person name="Kurt Z."/>
        </authorList>
    </citation>
    <scope>NUCLEOTIDE SEQUENCE</scope>
</reference>
<evidence type="ECO:0000313" key="5">
    <source>
        <dbReference type="EMBL" id="CAL6063069.1"/>
    </source>
</evidence>
<evidence type="ECO:0000313" key="7">
    <source>
        <dbReference type="Proteomes" id="UP001642409"/>
    </source>
</evidence>
<evidence type="ECO:0000313" key="2">
    <source>
        <dbReference type="EMBL" id="CAI9961273.1"/>
    </source>
</evidence>
<sequence length="115" mass="12920">MEFHVPNQILVDFVQRQILCANSCLAVFEAIIYFVSEVPKCVARFVGLHLYTELQRSGERRKSSLDCHLTQNQRAAHIAKSQSEMKVHVSNQICADFVLSTAGCSRKTLAGFGEF</sequence>
<proteinExistence type="predicted"/>
<dbReference type="Proteomes" id="UP001642409">
    <property type="component" value="Unassembled WGS sequence"/>
</dbReference>
<evidence type="ECO:0000313" key="3">
    <source>
        <dbReference type="EMBL" id="CAI9961274.1"/>
    </source>
</evidence>
<comment type="caution">
    <text evidence="2">The sequence shown here is derived from an EMBL/GenBank/DDBJ whole genome shotgun (WGS) entry which is preliminary data.</text>
</comment>
<reference evidence="4 7" key="2">
    <citation type="submission" date="2024-07" db="EMBL/GenBank/DDBJ databases">
        <authorList>
            <person name="Akdeniz Z."/>
        </authorList>
    </citation>
    <scope>NUCLEOTIDE SEQUENCE [LARGE SCALE GENOMIC DNA]</scope>
</reference>
<keyword evidence="7" id="KW-1185">Reference proteome</keyword>
<dbReference type="EMBL" id="CAXDID020000243">
    <property type="protein sequence ID" value="CAL6063068.1"/>
    <property type="molecule type" value="Genomic_DNA"/>
</dbReference>
<dbReference type="EMBL" id="CATOUU010000938">
    <property type="protein sequence ID" value="CAI9961273.1"/>
    <property type="molecule type" value="Genomic_DNA"/>
</dbReference>
<name>A0AA86VAM3_9EUKA</name>
<gene>
    <name evidence="1" type="ORF">HINF_LOCUS48917</name>
    <name evidence="2" type="ORF">HINF_LOCUS48918</name>
    <name evidence="3" type="ORF">HINF_LOCUS48919</name>
    <name evidence="4" type="ORF">HINF_LOCUS50633</name>
    <name evidence="5" type="ORF">HINF_LOCUS50634</name>
    <name evidence="6" type="ORF">HINF_LOCUS50635</name>
</gene>
<evidence type="ECO:0000313" key="1">
    <source>
        <dbReference type="EMBL" id="CAI9961272.1"/>
    </source>
</evidence>
<dbReference type="EMBL" id="CAXDID020000243">
    <property type="protein sequence ID" value="CAL6063070.1"/>
    <property type="molecule type" value="Genomic_DNA"/>
</dbReference>